<accession>A0A2P8R3W5</accession>
<feature type="domain" description="Alpha/beta hydrolase fold-3" evidence="2">
    <location>
        <begin position="84"/>
        <end position="275"/>
    </location>
</feature>
<organism evidence="3 4">
    <name type="scientific">Campylobacter blaseri</name>
    <dbReference type="NCBI Taxonomy" id="2042961"/>
    <lineage>
        <taxon>Bacteria</taxon>
        <taxon>Pseudomonadati</taxon>
        <taxon>Campylobacterota</taxon>
        <taxon>Epsilonproteobacteria</taxon>
        <taxon>Campylobacterales</taxon>
        <taxon>Campylobacteraceae</taxon>
        <taxon>Campylobacter</taxon>
    </lineage>
</organism>
<reference evidence="4" key="1">
    <citation type="submission" date="2017-10" db="EMBL/GenBank/DDBJ databases">
        <title>Campylobacter species from seals.</title>
        <authorList>
            <person name="Gilbert M.J."/>
            <person name="Zomer A.L."/>
            <person name="Timmerman A.J."/>
            <person name="Duim B."/>
            <person name="Wagenaar J.A."/>
        </authorList>
    </citation>
    <scope>NUCLEOTIDE SEQUENCE [LARGE SCALE GENOMIC DNA]</scope>
    <source>
        <strain evidence="4">17S00004-5</strain>
    </source>
</reference>
<dbReference type="Pfam" id="PF07859">
    <property type="entry name" value="Abhydrolase_3"/>
    <property type="match status" value="1"/>
</dbReference>
<dbReference type="AlphaFoldDB" id="A0A2P8R3W5"/>
<dbReference type="Gene3D" id="3.40.50.1820">
    <property type="entry name" value="alpha/beta hydrolase"/>
    <property type="match status" value="1"/>
</dbReference>
<keyword evidence="1" id="KW-0378">Hydrolase</keyword>
<dbReference type="PANTHER" id="PTHR48081">
    <property type="entry name" value="AB HYDROLASE SUPERFAMILY PROTEIN C4A8.06C"/>
    <property type="match status" value="1"/>
</dbReference>
<dbReference type="PANTHER" id="PTHR48081:SF8">
    <property type="entry name" value="ALPHA_BETA HYDROLASE FOLD-3 DOMAIN-CONTAINING PROTEIN-RELATED"/>
    <property type="match status" value="1"/>
</dbReference>
<dbReference type="SUPFAM" id="SSF53474">
    <property type="entry name" value="alpha/beta-Hydrolases"/>
    <property type="match status" value="1"/>
</dbReference>
<name>A0A2P8R3W5_9BACT</name>
<dbReference type="Proteomes" id="UP000240535">
    <property type="component" value="Unassembled WGS sequence"/>
</dbReference>
<dbReference type="InterPro" id="IPR013094">
    <property type="entry name" value="AB_hydrolase_3"/>
</dbReference>
<keyword evidence="4" id="KW-1185">Reference proteome</keyword>
<evidence type="ECO:0000259" key="2">
    <source>
        <dbReference type="Pfam" id="PF07859"/>
    </source>
</evidence>
<comment type="caution">
    <text evidence="3">The sequence shown here is derived from an EMBL/GenBank/DDBJ whole genome shotgun (WGS) entry which is preliminary data.</text>
</comment>
<gene>
    <name evidence="3" type="ORF">CQ405_01270</name>
</gene>
<evidence type="ECO:0000256" key="1">
    <source>
        <dbReference type="ARBA" id="ARBA00022801"/>
    </source>
</evidence>
<dbReference type="InterPro" id="IPR029058">
    <property type="entry name" value="AB_hydrolase_fold"/>
</dbReference>
<evidence type="ECO:0000313" key="4">
    <source>
        <dbReference type="Proteomes" id="UP000240535"/>
    </source>
</evidence>
<evidence type="ECO:0000313" key="3">
    <source>
        <dbReference type="EMBL" id="PSM53207.1"/>
    </source>
</evidence>
<proteinExistence type="predicted"/>
<sequence length="301" mass="35011">MKKIKYFDKIEDSLKKAILSSDFMLKLDHSVLANNPKEIIEKRKHIALSKKVEIPKDIIIENRYIKDIRVIICKNKNATNTNVVLHFHGGGYIFGLPEQDLEILCKLADNLNITIIGIDYSLKPYPSPLNDAFTIYKECLKVYKNIILYGISAGAHLCLALQYKLIDSMEKLPKFSFLFCPMISDINTNSLEEFEDFIVWDKKCAEISWNFIRKNGYKKYINLLNFGKLNKLNNLKFVICELDILRDEALEYIEKLKQANVKHTFTLVRGAIHAFSAFKCKLSDEFYSELEKDIYENLEKK</sequence>
<protein>
    <recommendedName>
        <fullName evidence="2">Alpha/beta hydrolase fold-3 domain-containing protein</fullName>
    </recommendedName>
</protein>
<dbReference type="GO" id="GO:0016787">
    <property type="term" value="F:hydrolase activity"/>
    <property type="evidence" value="ECO:0007669"/>
    <property type="project" value="UniProtKB-KW"/>
</dbReference>
<dbReference type="RefSeq" id="WP_106869769.1">
    <property type="nucleotide sequence ID" value="NZ_CP053841.1"/>
</dbReference>
<dbReference type="OrthoDB" id="24847at2"/>
<dbReference type="EMBL" id="PDHH01000001">
    <property type="protein sequence ID" value="PSM53207.1"/>
    <property type="molecule type" value="Genomic_DNA"/>
</dbReference>
<dbReference type="InterPro" id="IPR050300">
    <property type="entry name" value="GDXG_lipolytic_enzyme"/>
</dbReference>